<dbReference type="OrthoDB" id="128648at2759"/>
<dbReference type="EMBL" id="NBNE01006987">
    <property type="protein sequence ID" value="OWZ01245.1"/>
    <property type="molecule type" value="Genomic_DNA"/>
</dbReference>
<name>A0A225V7A2_9STRA</name>
<dbReference type="Proteomes" id="UP000198211">
    <property type="component" value="Unassembled WGS sequence"/>
</dbReference>
<sequence>MGLYAIIMIVFATAILTCGKSFAAVADLPTKGHGSSDSHYNVSTKRALKAHEKPRENNEERGGAETLANLMKASGVTKISERVGLKAAMFGESNGVQALKTLQLGDDLVAALRSSKLNTLDEFITKFNKKNPGKEITLIGTLSAHYGDDFVAKTLIKYKMLEKQLVSKWRSEKLHPQAVWKLLDMGGNLDDALSSGKLRIYSEFVADFNKNNPKKKVLLLGTLNSEYGEVAVAKKLITAKGIEATKDIATKLQKRQLKGWMVKEMSPDDVFTLLKIKDGGILSIGSRKLDTLNEYIKLLESRNHFEQSNLVSVLSKGFGGEDEFALLVSRASQQPQSKKMFDGALKYRDLLFSSWLKRKLDPMTVLV</sequence>
<reference evidence="4" key="1">
    <citation type="submission" date="2017-03" db="EMBL/GenBank/DDBJ databases">
        <title>Phytopthora megakarya and P. palmivora, two closely related causual agents of cacao black pod achieved similar genome size and gene model numbers by different mechanisms.</title>
        <authorList>
            <person name="Ali S."/>
            <person name="Shao J."/>
            <person name="Larry D.J."/>
            <person name="Kronmiller B."/>
            <person name="Shen D."/>
            <person name="Strem M.D."/>
            <person name="Melnick R.L."/>
            <person name="Guiltinan M.J."/>
            <person name="Tyler B.M."/>
            <person name="Meinhardt L.W."/>
            <person name="Bailey B.A."/>
        </authorList>
    </citation>
    <scope>NUCLEOTIDE SEQUENCE [LARGE SCALE GENOMIC DNA]</scope>
    <source>
        <strain evidence="4">zdho120</strain>
    </source>
</reference>
<feature type="signal peptide" evidence="2">
    <location>
        <begin position="1"/>
        <end position="23"/>
    </location>
</feature>
<feature type="non-terminal residue" evidence="3">
    <location>
        <position position="367"/>
    </location>
</feature>
<evidence type="ECO:0000256" key="1">
    <source>
        <dbReference type="SAM" id="MobiDB-lite"/>
    </source>
</evidence>
<organism evidence="3 4">
    <name type="scientific">Phytophthora megakarya</name>
    <dbReference type="NCBI Taxonomy" id="4795"/>
    <lineage>
        <taxon>Eukaryota</taxon>
        <taxon>Sar</taxon>
        <taxon>Stramenopiles</taxon>
        <taxon>Oomycota</taxon>
        <taxon>Peronosporomycetes</taxon>
        <taxon>Peronosporales</taxon>
        <taxon>Peronosporaceae</taxon>
        <taxon>Phytophthora</taxon>
    </lineage>
</organism>
<keyword evidence="4" id="KW-1185">Reference proteome</keyword>
<feature type="region of interest" description="Disordered" evidence="1">
    <location>
        <begin position="31"/>
        <end position="62"/>
    </location>
</feature>
<feature type="compositionally biased region" description="Basic and acidic residues" evidence="1">
    <location>
        <begin position="49"/>
        <end position="62"/>
    </location>
</feature>
<gene>
    <name evidence="3" type="ORF">PHMEG_00027407</name>
</gene>
<evidence type="ECO:0000256" key="2">
    <source>
        <dbReference type="SAM" id="SignalP"/>
    </source>
</evidence>
<comment type="caution">
    <text evidence="3">The sequence shown here is derived from an EMBL/GenBank/DDBJ whole genome shotgun (WGS) entry which is preliminary data.</text>
</comment>
<evidence type="ECO:0000313" key="4">
    <source>
        <dbReference type="Proteomes" id="UP000198211"/>
    </source>
</evidence>
<keyword evidence="2" id="KW-0732">Signal</keyword>
<accession>A0A225V7A2</accession>
<feature type="chain" id="PRO_5012013811" evidence="2">
    <location>
        <begin position="24"/>
        <end position="367"/>
    </location>
</feature>
<dbReference type="AlphaFoldDB" id="A0A225V7A2"/>
<proteinExistence type="predicted"/>
<protein>
    <submittedName>
        <fullName evidence="3">RxLR effector protein</fullName>
    </submittedName>
</protein>
<evidence type="ECO:0000313" key="3">
    <source>
        <dbReference type="EMBL" id="OWZ01245.1"/>
    </source>
</evidence>
<feature type="compositionally biased region" description="Polar residues" evidence="1">
    <location>
        <begin position="33"/>
        <end position="44"/>
    </location>
</feature>
<dbReference type="STRING" id="4795.A0A225V7A2"/>